<protein>
    <submittedName>
        <fullName evidence="2">Uncharacterized protein</fullName>
    </submittedName>
</protein>
<evidence type="ECO:0000256" key="1">
    <source>
        <dbReference type="SAM" id="MobiDB-lite"/>
    </source>
</evidence>
<feature type="region of interest" description="Disordered" evidence="1">
    <location>
        <begin position="1"/>
        <end position="28"/>
    </location>
</feature>
<dbReference type="EMBL" id="OV725077">
    <property type="protein sequence ID" value="CAH1389054.1"/>
    <property type="molecule type" value="Genomic_DNA"/>
</dbReference>
<dbReference type="AlphaFoldDB" id="A0A9P0GV58"/>
<sequence length="98" mass="10937">MQIGPCFHAKQINSQDSRETRVLKAPDPGLRPRQRVRIECHAMVELGTSSLELEGRGTSDMFALQRCQLPRAELPAAELTEASEGTKSEYDASKTNFF</sequence>
<name>A0A9P0GV58_NEZVI</name>
<keyword evidence="3" id="KW-1185">Reference proteome</keyword>
<feature type="region of interest" description="Disordered" evidence="1">
    <location>
        <begin position="79"/>
        <end position="98"/>
    </location>
</feature>
<proteinExistence type="predicted"/>
<evidence type="ECO:0000313" key="3">
    <source>
        <dbReference type="Proteomes" id="UP001152798"/>
    </source>
</evidence>
<gene>
    <name evidence="2" type="ORF">NEZAVI_LOCUS524</name>
</gene>
<accession>A0A9P0GV58</accession>
<evidence type="ECO:0000313" key="2">
    <source>
        <dbReference type="EMBL" id="CAH1389054.1"/>
    </source>
</evidence>
<organism evidence="2 3">
    <name type="scientific">Nezara viridula</name>
    <name type="common">Southern green stink bug</name>
    <name type="synonym">Cimex viridulus</name>
    <dbReference type="NCBI Taxonomy" id="85310"/>
    <lineage>
        <taxon>Eukaryota</taxon>
        <taxon>Metazoa</taxon>
        <taxon>Ecdysozoa</taxon>
        <taxon>Arthropoda</taxon>
        <taxon>Hexapoda</taxon>
        <taxon>Insecta</taxon>
        <taxon>Pterygota</taxon>
        <taxon>Neoptera</taxon>
        <taxon>Paraneoptera</taxon>
        <taxon>Hemiptera</taxon>
        <taxon>Heteroptera</taxon>
        <taxon>Panheteroptera</taxon>
        <taxon>Pentatomomorpha</taxon>
        <taxon>Pentatomoidea</taxon>
        <taxon>Pentatomidae</taxon>
        <taxon>Pentatominae</taxon>
        <taxon>Nezara</taxon>
    </lineage>
</organism>
<dbReference type="Proteomes" id="UP001152798">
    <property type="component" value="Chromosome 1"/>
</dbReference>
<reference evidence="2" key="1">
    <citation type="submission" date="2022-01" db="EMBL/GenBank/DDBJ databases">
        <authorList>
            <person name="King R."/>
        </authorList>
    </citation>
    <scope>NUCLEOTIDE SEQUENCE</scope>
</reference>